<dbReference type="SUPFAM" id="SSF52499">
    <property type="entry name" value="Isochorismatase-like hydrolases"/>
    <property type="match status" value="1"/>
</dbReference>
<gene>
    <name evidence="2" type="ORF">J5V48_00410</name>
</gene>
<reference evidence="2 3" key="1">
    <citation type="submission" date="2021-03" db="EMBL/GenBank/DDBJ databases">
        <title>Succinivibrio sp. nov. isolated from feces of cow.</title>
        <authorList>
            <person name="Choi J.-Y."/>
        </authorList>
    </citation>
    <scope>NUCLEOTIDE SEQUENCE [LARGE SCALE GENOMIC DNA]</scope>
    <source>
        <strain evidence="2 3">AGMB01872</strain>
    </source>
</reference>
<accession>A0ABS7DDL4</accession>
<dbReference type="InterPro" id="IPR000868">
    <property type="entry name" value="Isochorismatase-like_dom"/>
</dbReference>
<sequence>MPNTKKLLFEFRKRKMQIIYCRIASLLKNGNDRSLSQKLEGWNSTLLFKDDYDSQIIDSIAPQNEEIVLTKTTDSALTGTKLRLI</sequence>
<name>A0ABS7DDL4_9GAMM</name>
<feature type="domain" description="Isochorismatase-like" evidence="1">
    <location>
        <begin position="1"/>
        <end position="84"/>
    </location>
</feature>
<keyword evidence="3" id="KW-1185">Reference proteome</keyword>
<evidence type="ECO:0000313" key="3">
    <source>
        <dbReference type="Proteomes" id="UP000731465"/>
    </source>
</evidence>
<comment type="caution">
    <text evidence="2">The sequence shown here is derived from an EMBL/GenBank/DDBJ whole genome shotgun (WGS) entry which is preliminary data.</text>
</comment>
<evidence type="ECO:0000313" key="2">
    <source>
        <dbReference type="EMBL" id="MBW7569358.1"/>
    </source>
</evidence>
<dbReference type="Proteomes" id="UP000731465">
    <property type="component" value="Unassembled WGS sequence"/>
</dbReference>
<evidence type="ECO:0000259" key="1">
    <source>
        <dbReference type="Pfam" id="PF00857"/>
    </source>
</evidence>
<dbReference type="Pfam" id="PF00857">
    <property type="entry name" value="Isochorismatase"/>
    <property type="match status" value="1"/>
</dbReference>
<dbReference type="EMBL" id="JAGFNY010000001">
    <property type="protein sequence ID" value="MBW7569358.1"/>
    <property type="molecule type" value="Genomic_DNA"/>
</dbReference>
<dbReference type="Gene3D" id="3.40.50.850">
    <property type="entry name" value="Isochorismatase-like"/>
    <property type="match status" value="1"/>
</dbReference>
<dbReference type="InterPro" id="IPR036380">
    <property type="entry name" value="Isochorismatase-like_sf"/>
</dbReference>
<organism evidence="2 3">
    <name type="scientific">Succinivibrio faecicola</name>
    <dbReference type="NCBI Taxonomy" id="2820300"/>
    <lineage>
        <taxon>Bacteria</taxon>
        <taxon>Pseudomonadati</taxon>
        <taxon>Pseudomonadota</taxon>
        <taxon>Gammaproteobacteria</taxon>
        <taxon>Aeromonadales</taxon>
        <taxon>Succinivibrionaceae</taxon>
        <taxon>Succinivibrio</taxon>
    </lineage>
</organism>
<protein>
    <submittedName>
        <fullName evidence="2">Isochorismatase family protein</fullName>
    </submittedName>
</protein>
<proteinExistence type="predicted"/>